<reference evidence="2 3" key="1">
    <citation type="journal article" date="2013" name="Nature">
        <title>Anaerobic oxidation of methane coupled to nitrate reduction in a novel archaeal lineage.</title>
        <authorList>
            <person name="Haroon M.F."/>
            <person name="Hu S."/>
            <person name="Shi Y."/>
            <person name="Imelfort M."/>
            <person name="Keller J."/>
            <person name="Hugenholtz P."/>
            <person name="Yuan Z."/>
            <person name="Tyson G.W."/>
        </authorList>
    </citation>
    <scope>NUCLEOTIDE SEQUENCE [LARGE SCALE GENOMIC DNA]</scope>
    <source>
        <strain evidence="2 3">ANME-2d</strain>
    </source>
</reference>
<gene>
    <name evidence="2" type="ORF">ANME2D_02729</name>
</gene>
<evidence type="ECO:0000313" key="3">
    <source>
        <dbReference type="Proteomes" id="UP000027153"/>
    </source>
</evidence>
<keyword evidence="3" id="KW-1185">Reference proteome</keyword>
<evidence type="ECO:0000259" key="1">
    <source>
        <dbReference type="Pfam" id="PF01882"/>
    </source>
</evidence>
<dbReference type="EMBL" id="JMIY01000007">
    <property type="protein sequence ID" value="KCZ70706.1"/>
    <property type="molecule type" value="Genomic_DNA"/>
</dbReference>
<proteinExistence type="predicted"/>
<dbReference type="Pfam" id="PF01882">
    <property type="entry name" value="DUF58"/>
    <property type="match status" value="1"/>
</dbReference>
<dbReference type="SUPFAM" id="SSF53300">
    <property type="entry name" value="vWA-like"/>
    <property type="match status" value="1"/>
</dbReference>
<organism evidence="2 3">
    <name type="scientific">Candidatus Methanoperedens nitratireducens</name>
    <dbReference type="NCBI Taxonomy" id="1392998"/>
    <lineage>
        <taxon>Archaea</taxon>
        <taxon>Methanobacteriati</taxon>
        <taxon>Methanobacteriota</taxon>
        <taxon>Stenosarchaea group</taxon>
        <taxon>Methanomicrobia</taxon>
        <taxon>Methanosarcinales</taxon>
        <taxon>ANME-2 cluster</taxon>
        <taxon>Candidatus Methanoperedentaceae</taxon>
        <taxon>Candidatus Methanoperedens</taxon>
    </lineage>
</organism>
<dbReference type="Gene3D" id="3.40.50.410">
    <property type="entry name" value="von Willebrand factor, type A domain"/>
    <property type="match status" value="1"/>
</dbReference>
<accession>A0A062UUI8</accession>
<protein>
    <recommendedName>
        <fullName evidence="1">DUF58 domain-containing protein</fullName>
    </recommendedName>
</protein>
<sequence>MIDTSFFKELDRFSFMVRKRVSTAYSGSRRSILKGRGMEPVSYREYTQGDDFKIIDWKVYGRTEKLYVKEFEEEKSLTTHILLDTSRSMDFRNKFTYAAMLALGFAYLVTKDNEKFGVSTFGDEINITKPRRGRRYLSQIIDILNNIELSGKTRFDYCMEKYAHIIKSRSLVIIISDFMADIDSIKNSIFRLGDHEFVLIQVLDPVEKNLDLGGEARLTDLETDDKMDIYTSPKLRSEYERRLNDHIAKIKETCLMVGADFHTVTTDMPIFDTIFQVVSRQDVKMEK</sequence>
<dbReference type="Proteomes" id="UP000027153">
    <property type="component" value="Unassembled WGS sequence"/>
</dbReference>
<comment type="caution">
    <text evidence="2">The sequence shown here is derived from an EMBL/GenBank/DDBJ whole genome shotgun (WGS) entry which is preliminary data.</text>
</comment>
<dbReference type="InterPro" id="IPR036465">
    <property type="entry name" value="vWFA_dom_sf"/>
</dbReference>
<feature type="domain" description="DUF58" evidence="1">
    <location>
        <begin position="42"/>
        <end position="246"/>
    </location>
</feature>
<dbReference type="AlphaFoldDB" id="A0A062UUI8"/>
<evidence type="ECO:0000313" key="2">
    <source>
        <dbReference type="EMBL" id="KCZ70706.1"/>
    </source>
</evidence>
<dbReference type="InterPro" id="IPR002881">
    <property type="entry name" value="DUF58"/>
</dbReference>
<dbReference type="RefSeq" id="WP_048092529.1">
    <property type="nucleotide sequence ID" value="NZ_JMIY01000007.1"/>
</dbReference>
<name>A0A062UUI8_9EURY</name>
<dbReference type="PANTHER" id="PTHR33608:SF6">
    <property type="entry name" value="BLL2464 PROTEIN"/>
    <property type="match status" value="1"/>
</dbReference>
<dbReference type="OrthoDB" id="3263at2157"/>
<dbReference type="PANTHER" id="PTHR33608">
    <property type="entry name" value="BLL2464 PROTEIN"/>
    <property type="match status" value="1"/>
</dbReference>